<dbReference type="InterPro" id="IPR011006">
    <property type="entry name" value="CheY-like_superfamily"/>
</dbReference>
<dbReference type="CDD" id="cd00156">
    <property type="entry name" value="REC"/>
    <property type="match status" value="1"/>
</dbReference>
<name>A0A512BGT7_9BACT</name>
<dbReference type="PROSITE" id="PS50110">
    <property type="entry name" value="RESPONSE_REGULATORY"/>
    <property type="match status" value="1"/>
</dbReference>
<dbReference type="Pfam" id="PF00072">
    <property type="entry name" value="Response_reg"/>
    <property type="match status" value="1"/>
</dbReference>
<dbReference type="PANTHER" id="PTHR44591">
    <property type="entry name" value="STRESS RESPONSE REGULATOR PROTEIN 1"/>
    <property type="match status" value="1"/>
</dbReference>
<evidence type="ECO:0000313" key="5">
    <source>
        <dbReference type="Proteomes" id="UP000321513"/>
    </source>
</evidence>
<dbReference type="InterPro" id="IPR050595">
    <property type="entry name" value="Bact_response_regulator"/>
</dbReference>
<dbReference type="PANTHER" id="PTHR44591:SF3">
    <property type="entry name" value="RESPONSE REGULATORY DOMAIN-CONTAINING PROTEIN"/>
    <property type="match status" value="1"/>
</dbReference>
<evidence type="ECO:0000259" key="3">
    <source>
        <dbReference type="PROSITE" id="PS50110"/>
    </source>
</evidence>
<organism evidence="4 5">
    <name type="scientific">Segetibacter aerophilus</name>
    <dbReference type="NCBI Taxonomy" id="670293"/>
    <lineage>
        <taxon>Bacteria</taxon>
        <taxon>Pseudomonadati</taxon>
        <taxon>Bacteroidota</taxon>
        <taxon>Chitinophagia</taxon>
        <taxon>Chitinophagales</taxon>
        <taxon>Chitinophagaceae</taxon>
        <taxon>Segetibacter</taxon>
    </lineage>
</organism>
<comment type="caution">
    <text evidence="4">The sequence shown here is derived from an EMBL/GenBank/DDBJ whole genome shotgun (WGS) entry which is preliminary data.</text>
</comment>
<accession>A0A512BGT7</accession>
<dbReference type="SUPFAM" id="SSF52172">
    <property type="entry name" value="CheY-like"/>
    <property type="match status" value="1"/>
</dbReference>
<evidence type="ECO:0000256" key="2">
    <source>
        <dbReference type="PROSITE-ProRule" id="PRU00169"/>
    </source>
</evidence>
<keyword evidence="5" id="KW-1185">Reference proteome</keyword>
<keyword evidence="1 2" id="KW-0597">Phosphoprotein</keyword>
<dbReference type="OrthoDB" id="9789181at2"/>
<evidence type="ECO:0000313" key="4">
    <source>
        <dbReference type="EMBL" id="GEO11179.1"/>
    </source>
</evidence>
<reference evidence="4 5" key="1">
    <citation type="submission" date="2019-07" db="EMBL/GenBank/DDBJ databases">
        <title>Whole genome shotgun sequence of Segetibacter aerophilus NBRC 106135.</title>
        <authorList>
            <person name="Hosoyama A."/>
            <person name="Uohara A."/>
            <person name="Ohji S."/>
            <person name="Ichikawa N."/>
        </authorList>
    </citation>
    <scope>NUCLEOTIDE SEQUENCE [LARGE SCALE GENOMIC DNA]</scope>
    <source>
        <strain evidence="4 5">NBRC 106135</strain>
    </source>
</reference>
<sequence length="118" mass="13290">MDILIVDDSKLIVSKITELLDDLEMATSLKSCGTYAHAVCLIDSSRPFVALLDINLPDKSGIELLQHVKMYSPETTVIMFTNQSSDYYKKLCFKMGADHFLDKSKDFDNIRHILASLS</sequence>
<feature type="modified residue" description="4-aspartylphosphate" evidence="2">
    <location>
        <position position="53"/>
    </location>
</feature>
<dbReference type="InterPro" id="IPR001789">
    <property type="entry name" value="Sig_transdc_resp-reg_receiver"/>
</dbReference>
<proteinExistence type="predicted"/>
<dbReference type="RefSeq" id="WP_147205291.1">
    <property type="nucleotide sequence ID" value="NZ_BJYT01000017.1"/>
</dbReference>
<dbReference type="GO" id="GO:0000160">
    <property type="term" value="P:phosphorelay signal transduction system"/>
    <property type="evidence" value="ECO:0007669"/>
    <property type="project" value="InterPro"/>
</dbReference>
<dbReference type="AlphaFoldDB" id="A0A512BGT7"/>
<feature type="domain" description="Response regulatory" evidence="3">
    <location>
        <begin position="2"/>
        <end position="118"/>
    </location>
</feature>
<protein>
    <recommendedName>
        <fullName evidence="3">Response regulatory domain-containing protein</fullName>
    </recommendedName>
</protein>
<dbReference type="SMART" id="SM00448">
    <property type="entry name" value="REC"/>
    <property type="match status" value="1"/>
</dbReference>
<dbReference type="Gene3D" id="3.40.50.2300">
    <property type="match status" value="1"/>
</dbReference>
<dbReference type="EMBL" id="BJYT01000017">
    <property type="protein sequence ID" value="GEO11179.1"/>
    <property type="molecule type" value="Genomic_DNA"/>
</dbReference>
<gene>
    <name evidence="4" type="ORF">SAE01_36750</name>
</gene>
<evidence type="ECO:0000256" key="1">
    <source>
        <dbReference type="ARBA" id="ARBA00022553"/>
    </source>
</evidence>
<dbReference type="Proteomes" id="UP000321513">
    <property type="component" value="Unassembled WGS sequence"/>
</dbReference>